<dbReference type="PANTHER" id="PTHR10302:SF27">
    <property type="entry name" value="SINGLE-STRANDED DNA-BINDING PROTEIN"/>
    <property type="match status" value="1"/>
</dbReference>
<dbReference type="PANTHER" id="PTHR10302">
    <property type="entry name" value="SINGLE-STRANDED DNA-BINDING PROTEIN"/>
    <property type="match status" value="1"/>
</dbReference>
<dbReference type="SUPFAM" id="SSF50249">
    <property type="entry name" value="Nucleic acid-binding proteins"/>
    <property type="match status" value="1"/>
</dbReference>
<dbReference type="InterPro" id="IPR012340">
    <property type="entry name" value="NA-bd_OB-fold"/>
</dbReference>
<organism evidence="4 5">
    <name type="scientific">Mycoplasmopsis equigenitalium</name>
    <dbReference type="NCBI Taxonomy" id="114883"/>
    <lineage>
        <taxon>Bacteria</taxon>
        <taxon>Bacillati</taxon>
        <taxon>Mycoplasmatota</taxon>
        <taxon>Mycoplasmoidales</taxon>
        <taxon>Metamycoplasmataceae</taxon>
        <taxon>Mycoplasmopsis</taxon>
    </lineage>
</organism>
<dbReference type="GO" id="GO:0003677">
    <property type="term" value="F:DNA binding"/>
    <property type="evidence" value="ECO:0007669"/>
    <property type="project" value="UniProtKB-KW"/>
</dbReference>
<sequence>MNKVFLIGRLTDDPRFNQLSDKMSVARVTIAVEREKSTTPQTDYLPLVCWNNTATFITKYVPKGTLVAIDGWITTGSYTKGNNQTVYTTDITVDNIKILEPRSVIEARLQKVGREYTQSFKSTNVDPNPSFKKDYDYNELTADSLSDEFDNIQLDTDDLN</sequence>
<gene>
    <name evidence="4" type="ORF">NPA09_03020</name>
</gene>
<evidence type="ECO:0000256" key="3">
    <source>
        <dbReference type="PIRNR" id="PIRNR002070"/>
    </source>
</evidence>
<dbReference type="Proteomes" id="UP001059576">
    <property type="component" value="Chromosome"/>
</dbReference>
<name>A0ABY5J0R3_9BACT</name>
<dbReference type="PROSITE" id="PS50935">
    <property type="entry name" value="SSB"/>
    <property type="match status" value="1"/>
</dbReference>
<evidence type="ECO:0000256" key="2">
    <source>
        <dbReference type="HAMAP-Rule" id="MF_00984"/>
    </source>
</evidence>
<protein>
    <recommendedName>
        <fullName evidence="2 3">Single-stranded DNA-binding protein</fullName>
        <shortName evidence="2">SSB</shortName>
    </recommendedName>
</protein>
<dbReference type="PIRSF" id="PIRSF002070">
    <property type="entry name" value="SSB"/>
    <property type="match status" value="1"/>
</dbReference>
<keyword evidence="1 2" id="KW-0238">DNA-binding</keyword>
<dbReference type="RefSeq" id="WP_129722978.1">
    <property type="nucleotide sequence ID" value="NZ_CP101808.1"/>
</dbReference>
<dbReference type="HAMAP" id="MF_00984">
    <property type="entry name" value="SSB"/>
    <property type="match status" value="1"/>
</dbReference>
<dbReference type="InterPro" id="IPR011344">
    <property type="entry name" value="ssDNA-bd"/>
</dbReference>
<proteinExistence type="inferred from homology"/>
<accession>A0ABY5J0R3</accession>
<evidence type="ECO:0000313" key="4">
    <source>
        <dbReference type="EMBL" id="UUD36845.1"/>
    </source>
</evidence>
<dbReference type="EMBL" id="CP101808">
    <property type="protein sequence ID" value="UUD36845.1"/>
    <property type="molecule type" value="Genomic_DNA"/>
</dbReference>
<comment type="subunit">
    <text evidence="2">Homotetramer.</text>
</comment>
<evidence type="ECO:0000256" key="1">
    <source>
        <dbReference type="ARBA" id="ARBA00023125"/>
    </source>
</evidence>
<evidence type="ECO:0000313" key="5">
    <source>
        <dbReference type="Proteomes" id="UP001059576"/>
    </source>
</evidence>
<comment type="caution">
    <text evidence="2">Lacks conserved residue(s) required for the propagation of feature annotation.</text>
</comment>
<dbReference type="NCBIfam" id="TIGR00621">
    <property type="entry name" value="ssb"/>
    <property type="match status" value="1"/>
</dbReference>
<keyword evidence="5" id="KW-1185">Reference proteome</keyword>
<dbReference type="Pfam" id="PF00436">
    <property type="entry name" value="SSB"/>
    <property type="match status" value="1"/>
</dbReference>
<dbReference type="InterPro" id="IPR000424">
    <property type="entry name" value="Primosome_PriB/ssb"/>
</dbReference>
<reference evidence="4" key="1">
    <citation type="submission" date="2022-07" db="EMBL/GenBank/DDBJ databases">
        <title>Complete genome of Mycoplasma equigenitalium type strain T37.</title>
        <authorList>
            <person name="Spergser J."/>
        </authorList>
    </citation>
    <scope>NUCLEOTIDE SEQUENCE</scope>
    <source>
        <strain evidence="4">T37</strain>
    </source>
</reference>
<dbReference type="CDD" id="cd04496">
    <property type="entry name" value="SSB_OBF"/>
    <property type="match status" value="1"/>
</dbReference>
<dbReference type="Gene3D" id="2.40.50.140">
    <property type="entry name" value="Nucleic acid-binding proteins"/>
    <property type="match status" value="1"/>
</dbReference>